<reference evidence="2" key="1">
    <citation type="submission" date="2021-03" db="EMBL/GenBank/DDBJ databases">
        <title>Draft genome sequence of rust myrtle Austropuccinia psidii MF-1, a brazilian biotype.</title>
        <authorList>
            <person name="Quecine M.C."/>
            <person name="Pachon D.M.R."/>
            <person name="Bonatelli M.L."/>
            <person name="Correr F.H."/>
            <person name="Franceschini L.M."/>
            <person name="Leite T.F."/>
            <person name="Margarido G.R.A."/>
            <person name="Almeida C.A."/>
            <person name="Ferrarezi J.A."/>
            <person name="Labate C.A."/>
        </authorList>
    </citation>
    <scope>NUCLEOTIDE SEQUENCE</scope>
    <source>
        <strain evidence="2">MF-1</strain>
    </source>
</reference>
<dbReference type="Proteomes" id="UP000765509">
    <property type="component" value="Unassembled WGS sequence"/>
</dbReference>
<comment type="caution">
    <text evidence="2">The sequence shown here is derived from an EMBL/GenBank/DDBJ whole genome shotgun (WGS) entry which is preliminary data.</text>
</comment>
<dbReference type="AlphaFoldDB" id="A0A9Q3I638"/>
<sequence length="104" mass="11486">MCQSQLVRFIEVDWDIGSFPSDRGKGAQLPTYQSLPQIQDSSTSNYSTGDKDKSVKKGTMPALHERPMDKIVPEIFSENATSCTMTLPPLTRSLCVAICVTLMD</sequence>
<organism evidence="2 3">
    <name type="scientific">Austropuccinia psidii MF-1</name>
    <dbReference type="NCBI Taxonomy" id="1389203"/>
    <lineage>
        <taxon>Eukaryota</taxon>
        <taxon>Fungi</taxon>
        <taxon>Dikarya</taxon>
        <taxon>Basidiomycota</taxon>
        <taxon>Pucciniomycotina</taxon>
        <taxon>Pucciniomycetes</taxon>
        <taxon>Pucciniales</taxon>
        <taxon>Sphaerophragmiaceae</taxon>
        <taxon>Austropuccinia</taxon>
    </lineage>
</organism>
<evidence type="ECO:0000313" key="3">
    <source>
        <dbReference type="Proteomes" id="UP000765509"/>
    </source>
</evidence>
<evidence type="ECO:0000313" key="2">
    <source>
        <dbReference type="EMBL" id="MBW0527304.1"/>
    </source>
</evidence>
<dbReference type="EMBL" id="AVOT02033414">
    <property type="protein sequence ID" value="MBW0527304.1"/>
    <property type="molecule type" value="Genomic_DNA"/>
</dbReference>
<gene>
    <name evidence="2" type="ORF">O181_067019</name>
</gene>
<accession>A0A9Q3I638</accession>
<feature type="compositionally biased region" description="Polar residues" evidence="1">
    <location>
        <begin position="30"/>
        <end position="48"/>
    </location>
</feature>
<proteinExistence type="predicted"/>
<keyword evidence="3" id="KW-1185">Reference proteome</keyword>
<feature type="region of interest" description="Disordered" evidence="1">
    <location>
        <begin position="25"/>
        <end position="64"/>
    </location>
</feature>
<name>A0A9Q3I638_9BASI</name>
<protein>
    <submittedName>
        <fullName evidence="2">Uncharacterized protein</fullName>
    </submittedName>
</protein>
<evidence type="ECO:0000256" key="1">
    <source>
        <dbReference type="SAM" id="MobiDB-lite"/>
    </source>
</evidence>